<feature type="domain" description="Methyltransferase" evidence="2">
    <location>
        <begin position="72"/>
        <end position="164"/>
    </location>
</feature>
<dbReference type="SUPFAM" id="SSF53335">
    <property type="entry name" value="S-adenosyl-L-methionine-dependent methyltransferases"/>
    <property type="match status" value="1"/>
</dbReference>
<evidence type="ECO:0000256" key="1">
    <source>
        <dbReference type="ARBA" id="ARBA00022679"/>
    </source>
</evidence>
<dbReference type="Pfam" id="PF13649">
    <property type="entry name" value="Methyltransf_25"/>
    <property type="match status" value="1"/>
</dbReference>
<reference evidence="3" key="1">
    <citation type="submission" date="2015-04" db="EMBL/GenBank/DDBJ databases">
        <authorList>
            <person name="Syromyatnikov M.Y."/>
            <person name="Popov V.N."/>
        </authorList>
    </citation>
    <scope>NUCLEOTIDE SEQUENCE</scope>
    <source>
        <strain evidence="3">MO-1</strain>
    </source>
</reference>
<evidence type="ECO:0000259" key="2">
    <source>
        <dbReference type="Pfam" id="PF13649"/>
    </source>
</evidence>
<gene>
    <name evidence="3" type="ORF">MAGMO_2270</name>
</gene>
<evidence type="ECO:0000313" key="3">
    <source>
        <dbReference type="EMBL" id="CRH06432.1"/>
    </source>
</evidence>
<dbReference type="GO" id="GO:0016740">
    <property type="term" value="F:transferase activity"/>
    <property type="evidence" value="ECO:0007669"/>
    <property type="project" value="UniProtKB-KW"/>
</dbReference>
<sequence length="278" mass="31198">MYQELADFLSRPEPFSRYTAKMLWTRPHLAEQMLKYHLDQETELASRPLQTIDQSVAYLEGQLGFAGQTLCDLGCGPGLYAQRFANLGAKVTGVDFSAHTLGYAQAQATASALPIRYLQADYLHDPLPHGFDLITLIYCDLCALSPDQRHSLLQRMRRMLNPGGRIVLDLLTTAAFDAQQEVLQLEQGLMGGFWSAAPYVGGHKRTLYRDHALVLDRYLIVEPEERWQIFNWLQHFTPAMLERELAAAGFAVEQLRGSLTGEPWSVESPSMAVIAKAL</sequence>
<dbReference type="EMBL" id="LO017727">
    <property type="protein sequence ID" value="CRH06432.1"/>
    <property type="molecule type" value="Genomic_DNA"/>
</dbReference>
<dbReference type="AlphaFoldDB" id="A0A1S7LHJ6"/>
<accession>A0A1S7LHJ6</accession>
<dbReference type="PANTHER" id="PTHR43861">
    <property type="entry name" value="TRANS-ACONITATE 2-METHYLTRANSFERASE-RELATED"/>
    <property type="match status" value="1"/>
</dbReference>
<protein>
    <recommendedName>
        <fullName evidence="2">Methyltransferase domain-containing protein</fullName>
    </recommendedName>
</protein>
<name>A0A1S7LHJ6_MAGMO</name>
<organism evidence="3">
    <name type="scientific">Magnetococcus massalia (strain MO-1)</name>
    <dbReference type="NCBI Taxonomy" id="451514"/>
    <lineage>
        <taxon>Bacteria</taxon>
        <taxon>Pseudomonadati</taxon>
        <taxon>Pseudomonadota</taxon>
        <taxon>Magnetococcia</taxon>
        <taxon>Magnetococcales</taxon>
        <taxon>Magnetococcaceae</taxon>
        <taxon>Magnetococcus</taxon>
    </lineage>
</organism>
<dbReference type="Gene3D" id="3.40.50.150">
    <property type="entry name" value="Vaccinia Virus protein VP39"/>
    <property type="match status" value="1"/>
</dbReference>
<dbReference type="CDD" id="cd02440">
    <property type="entry name" value="AdoMet_MTases"/>
    <property type="match status" value="1"/>
</dbReference>
<dbReference type="InterPro" id="IPR029063">
    <property type="entry name" value="SAM-dependent_MTases_sf"/>
</dbReference>
<dbReference type="InterPro" id="IPR041698">
    <property type="entry name" value="Methyltransf_25"/>
</dbReference>
<keyword evidence="1" id="KW-0808">Transferase</keyword>
<proteinExistence type="predicted"/>